<dbReference type="EMBL" id="LR134140">
    <property type="protein sequence ID" value="VDZ96782.1"/>
    <property type="molecule type" value="Genomic_DNA"/>
</dbReference>
<dbReference type="InterPro" id="IPR005502">
    <property type="entry name" value="Ribosyl_crysJ1"/>
</dbReference>
<sequence>MMVAGPSVARRIELAVDIGKRHRHWETAIVDIADIIGSGLHVSEAVPAAFGLFACCPNSAVDAIISGVNIGNDTDTVATMVGAISGAFHGVEAFPRRLFNDFGSYESFRFGRTGQANRRVATSPCRGR</sequence>
<keyword evidence="1" id="KW-0479">Metal-binding</keyword>
<protein>
    <submittedName>
        <fullName evidence="2">ADP-ribosylglycohydrolase</fullName>
    </submittedName>
</protein>
<feature type="binding site" evidence="1">
    <location>
        <position position="76"/>
    </location>
    <ligand>
        <name>Mg(2+)</name>
        <dbReference type="ChEBI" id="CHEBI:18420"/>
        <label>1</label>
    </ligand>
</feature>
<dbReference type="Proteomes" id="UP000282086">
    <property type="component" value="Chromosome"/>
</dbReference>
<dbReference type="SUPFAM" id="SSF101478">
    <property type="entry name" value="ADP-ribosylglycohydrolase"/>
    <property type="match status" value="1"/>
</dbReference>
<keyword evidence="2" id="KW-0378">Hydrolase</keyword>
<evidence type="ECO:0000313" key="2">
    <source>
        <dbReference type="EMBL" id="VDZ96782.1"/>
    </source>
</evidence>
<name>A0A447N0J5_SALET</name>
<dbReference type="GO" id="GO:0016787">
    <property type="term" value="F:hydrolase activity"/>
    <property type="evidence" value="ECO:0007669"/>
    <property type="project" value="UniProtKB-KW"/>
</dbReference>
<feature type="binding site" evidence="1">
    <location>
        <position position="75"/>
    </location>
    <ligand>
        <name>Mg(2+)</name>
        <dbReference type="ChEBI" id="CHEBI:18420"/>
        <label>1</label>
    </ligand>
</feature>
<reference evidence="2 3" key="1">
    <citation type="submission" date="2018-12" db="EMBL/GenBank/DDBJ databases">
        <authorList>
            <consortium name="Pathogen Informatics"/>
        </authorList>
    </citation>
    <scope>NUCLEOTIDE SEQUENCE [LARGE SCALE GENOMIC DNA]</scope>
    <source>
        <strain evidence="2 3">NCTC129</strain>
    </source>
</reference>
<organism evidence="2 3">
    <name type="scientific">Salmonella enterica I</name>
    <dbReference type="NCBI Taxonomy" id="59201"/>
    <lineage>
        <taxon>Bacteria</taxon>
        <taxon>Pseudomonadati</taxon>
        <taxon>Pseudomonadota</taxon>
        <taxon>Gammaproteobacteria</taxon>
        <taxon>Enterobacterales</taxon>
        <taxon>Enterobacteriaceae</taxon>
        <taxon>Salmonella</taxon>
    </lineage>
</organism>
<dbReference type="AlphaFoldDB" id="A0A447N0J5"/>
<evidence type="ECO:0000256" key="1">
    <source>
        <dbReference type="PIRSR" id="PIRSR605502-1"/>
    </source>
</evidence>
<dbReference type="GO" id="GO:0046872">
    <property type="term" value="F:metal ion binding"/>
    <property type="evidence" value="ECO:0007669"/>
    <property type="project" value="UniProtKB-KW"/>
</dbReference>
<keyword evidence="1" id="KW-0460">Magnesium</keyword>
<gene>
    <name evidence="2" type="ORF">NCTC129_02967</name>
</gene>
<evidence type="ECO:0000313" key="3">
    <source>
        <dbReference type="Proteomes" id="UP000282086"/>
    </source>
</evidence>
<dbReference type="Gene3D" id="1.10.4080.10">
    <property type="entry name" value="ADP-ribosylation/Crystallin J1"/>
    <property type="match status" value="1"/>
</dbReference>
<accession>A0A447N0J5</accession>
<comment type="cofactor">
    <cofactor evidence="1">
        <name>Mg(2+)</name>
        <dbReference type="ChEBI" id="CHEBI:18420"/>
    </cofactor>
    <text evidence="1">Binds 2 magnesium ions per subunit.</text>
</comment>
<proteinExistence type="predicted"/>
<dbReference type="InterPro" id="IPR036705">
    <property type="entry name" value="Ribosyl_crysJ1_sf"/>
</dbReference>
<dbReference type="Pfam" id="PF03747">
    <property type="entry name" value="ADP_ribosyl_GH"/>
    <property type="match status" value="1"/>
</dbReference>
<feature type="binding site" evidence="1">
    <location>
        <position position="73"/>
    </location>
    <ligand>
        <name>Mg(2+)</name>
        <dbReference type="ChEBI" id="CHEBI:18420"/>
        <label>1</label>
    </ligand>
</feature>